<evidence type="ECO:0000256" key="1">
    <source>
        <dbReference type="SAM" id="MobiDB-lite"/>
    </source>
</evidence>
<keyword evidence="4" id="KW-1185">Reference proteome</keyword>
<keyword evidence="2" id="KW-0472">Membrane</keyword>
<gene>
    <name evidence="3" type="ORF">GCM10023196_057220</name>
</gene>
<feature type="transmembrane region" description="Helical" evidence="2">
    <location>
        <begin position="83"/>
        <end position="107"/>
    </location>
</feature>
<feature type="transmembrane region" description="Helical" evidence="2">
    <location>
        <begin position="55"/>
        <end position="77"/>
    </location>
</feature>
<comment type="caution">
    <text evidence="3">The sequence shown here is derived from an EMBL/GenBank/DDBJ whole genome shotgun (WGS) entry which is preliminary data.</text>
</comment>
<feature type="transmembrane region" description="Helical" evidence="2">
    <location>
        <begin position="26"/>
        <end position="43"/>
    </location>
</feature>
<reference evidence="4" key="1">
    <citation type="journal article" date="2019" name="Int. J. Syst. Evol. Microbiol.">
        <title>The Global Catalogue of Microorganisms (GCM) 10K type strain sequencing project: providing services to taxonomists for standard genome sequencing and annotation.</title>
        <authorList>
            <consortium name="The Broad Institute Genomics Platform"/>
            <consortium name="The Broad Institute Genome Sequencing Center for Infectious Disease"/>
            <person name="Wu L."/>
            <person name="Ma J."/>
        </authorList>
    </citation>
    <scope>NUCLEOTIDE SEQUENCE [LARGE SCALE GENOMIC DNA]</scope>
    <source>
        <strain evidence="4">JCM 17939</strain>
    </source>
</reference>
<keyword evidence="2" id="KW-1133">Transmembrane helix</keyword>
<feature type="transmembrane region" description="Helical" evidence="2">
    <location>
        <begin position="159"/>
        <end position="178"/>
    </location>
</feature>
<sequence length="239" mass="24375">MTETALSESGAPAGPPTRRFFRSDPSVLLLVATVVVAVAVAPFELSTAFGLPAHALFLHVPVVLVPILAGVVIALAVRPVWRVRYGLAAGVFAIVTMAATVLTAGAGEKLRDERMARMKQFGGGAARAPQGGGARAPQGGGGEGSLLDRHAELGSQLRLLVALLTLLLVVLVILARYQAATSEGLLARPVIVTAVAAVTVVVAIVSAIWVVRTGHLGAEMTWHVGGEGPSGGAPRPGSP</sequence>
<feature type="transmembrane region" description="Helical" evidence="2">
    <location>
        <begin position="190"/>
        <end position="211"/>
    </location>
</feature>
<keyword evidence="2" id="KW-0812">Transmembrane</keyword>
<name>A0ABP8UHU4_9ACTN</name>
<dbReference type="EMBL" id="BAABHK010000008">
    <property type="protein sequence ID" value="GAA4630722.1"/>
    <property type="molecule type" value="Genomic_DNA"/>
</dbReference>
<evidence type="ECO:0000313" key="4">
    <source>
        <dbReference type="Proteomes" id="UP001501442"/>
    </source>
</evidence>
<accession>A0ABP8UHU4</accession>
<proteinExistence type="predicted"/>
<feature type="region of interest" description="Disordered" evidence="1">
    <location>
        <begin position="123"/>
        <end position="142"/>
    </location>
</feature>
<evidence type="ECO:0000313" key="3">
    <source>
        <dbReference type="EMBL" id="GAA4630722.1"/>
    </source>
</evidence>
<organism evidence="3 4">
    <name type="scientific">Actinoallomurus vinaceus</name>
    <dbReference type="NCBI Taxonomy" id="1080074"/>
    <lineage>
        <taxon>Bacteria</taxon>
        <taxon>Bacillati</taxon>
        <taxon>Actinomycetota</taxon>
        <taxon>Actinomycetes</taxon>
        <taxon>Streptosporangiales</taxon>
        <taxon>Thermomonosporaceae</taxon>
        <taxon>Actinoallomurus</taxon>
    </lineage>
</organism>
<protein>
    <submittedName>
        <fullName evidence="3">Uncharacterized protein</fullName>
    </submittedName>
</protein>
<evidence type="ECO:0000256" key="2">
    <source>
        <dbReference type="SAM" id="Phobius"/>
    </source>
</evidence>
<dbReference type="Proteomes" id="UP001501442">
    <property type="component" value="Unassembled WGS sequence"/>
</dbReference>
<dbReference type="RefSeq" id="WP_345434173.1">
    <property type="nucleotide sequence ID" value="NZ_BAABHK010000008.1"/>
</dbReference>